<dbReference type="InterPro" id="IPR039379">
    <property type="entry name" value="Protoglobin_sensor_dom"/>
</dbReference>
<dbReference type="GO" id="GO:0020037">
    <property type="term" value="F:heme binding"/>
    <property type="evidence" value="ECO:0007669"/>
    <property type="project" value="InterPro"/>
</dbReference>
<keyword evidence="4" id="KW-0175">Coiled coil</keyword>
<feature type="domain" description="Methyl-accepting transducer" evidence="5">
    <location>
        <begin position="187"/>
        <end position="423"/>
    </location>
</feature>
<protein>
    <submittedName>
        <fullName evidence="6">Chemotaxis protein</fullName>
    </submittedName>
</protein>
<dbReference type="Pfam" id="PF00015">
    <property type="entry name" value="MCPsignal"/>
    <property type="match status" value="1"/>
</dbReference>
<dbReference type="Proteomes" id="UP000618460">
    <property type="component" value="Unassembled WGS sequence"/>
</dbReference>
<dbReference type="GO" id="GO:0019825">
    <property type="term" value="F:oxygen binding"/>
    <property type="evidence" value="ECO:0007669"/>
    <property type="project" value="InterPro"/>
</dbReference>
<dbReference type="AlphaFoldDB" id="A0A917TUI8"/>
<keyword evidence="7" id="KW-1185">Reference proteome</keyword>
<dbReference type="Gene3D" id="1.10.490.10">
    <property type="entry name" value="Globins"/>
    <property type="match status" value="1"/>
</dbReference>
<dbReference type="InterPro" id="IPR044398">
    <property type="entry name" value="Globin-sensor_dom"/>
</dbReference>
<keyword evidence="1 3" id="KW-0807">Transducer</keyword>
<dbReference type="CDD" id="cd01068">
    <property type="entry name" value="globin_sensor"/>
    <property type="match status" value="1"/>
</dbReference>
<gene>
    <name evidence="6" type="ORF">GCM10011351_25500</name>
</gene>
<dbReference type="GO" id="GO:0006935">
    <property type="term" value="P:chemotaxis"/>
    <property type="evidence" value="ECO:0007669"/>
    <property type="project" value="InterPro"/>
</dbReference>
<dbReference type="PRINTS" id="PR00260">
    <property type="entry name" value="CHEMTRNSDUCR"/>
</dbReference>
<evidence type="ECO:0000256" key="3">
    <source>
        <dbReference type="PROSITE-ProRule" id="PRU00284"/>
    </source>
</evidence>
<dbReference type="SMART" id="SM00283">
    <property type="entry name" value="MA"/>
    <property type="match status" value="1"/>
</dbReference>
<dbReference type="InterPro" id="IPR004089">
    <property type="entry name" value="MCPsignal_dom"/>
</dbReference>
<dbReference type="SUPFAM" id="SSF46458">
    <property type="entry name" value="Globin-like"/>
    <property type="match status" value="1"/>
</dbReference>
<comment type="caution">
    <text evidence="6">The sequence shown here is derived from an EMBL/GenBank/DDBJ whole genome shotgun (WGS) entry which is preliminary data.</text>
</comment>
<evidence type="ECO:0000256" key="2">
    <source>
        <dbReference type="ARBA" id="ARBA00029447"/>
    </source>
</evidence>
<dbReference type="InterPro" id="IPR004090">
    <property type="entry name" value="Chemotax_Me-accpt_rcpt"/>
</dbReference>
<dbReference type="PANTHER" id="PTHR32089:SF118">
    <property type="entry name" value="HEME-BASED AEROTACTIC TRANSDUCER HEMAT"/>
    <property type="match status" value="1"/>
</dbReference>
<dbReference type="PROSITE" id="PS50111">
    <property type="entry name" value="CHEMOTAXIS_TRANSDUC_2"/>
    <property type="match status" value="1"/>
</dbReference>
<dbReference type="Gene3D" id="1.10.287.950">
    <property type="entry name" value="Methyl-accepting chemotaxis protein"/>
    <property type="match status" value="1"/>
</dbReference>
<evidence type="ECO:0000256" key="1">
    <source>
        <dbReference type="ARBA" id="ARBA00023224"/>
    </source>
</evidence>
<dbReference type="InterPro" id="IPR012292">
    <property type="entry name" value="Globin/Proto"/>
</dbReference>
<feature type="coiled-coil region" evidence="4">
    <location>
        <begin position="184"/>
        <end position="243"/>
    </location>
</feature>
<dbReference type="SUPFAM" id="SSF58104">
    <property type="entry name" value="Methyl-accepting chemotaxis protein (MCP) signaling domain"/>
    <property type="match status" value="1"/>
</dbReference>
<dbReference type="GO" id="GO:0007165">
    <property type="term" value="P:signal transduction"/>
    <property type="evidence" value="ECO:0007669"/>
    <property type="project" value="UniProtKB-KW"/>
</dbReference>
<accession>A0A917TUI8</accession>
<name>A0A917TUI8_9BACI</name>
<dbReference type="GO" id="GO:0016020">
    <property type="term" value="C:membrane"/>
    <property type="evidence" value="ECO:0007669"/>
    <property type="project" value="InterPro"/>
</dbReference>
<organism evidence="6 7">
    <name type="scientific">Paraliobacillus quinghaiensis</name>
    <dbReference type="NCBI Taxonomy" id="470815"/>
    <lineage>
        <taxon>Bacteria</taxon>
        <taxon>Bacillati</taxon>
        <taxon>Bacillota</taxon>
        <taxon>Bacilli</taxon>
        <taxon>Bacillales</taxon>
        <taxon>Bacillaceae</taxon>
        <taxon>Paraliobacillus</taxon>
    </lineage>
</organism>
<evidence type="ECO:0000313" key="6">
    <source>
        <dbReference type="EMBL" id="GGM38249.1"/>
    </source>
</evidence>
<evidence type="ECO:0000259" key="5">
    <source>
        <dbReference type="PROSITE" id="PS50111"/>
    </source>
</evidence>
<sequence>MFQLMQEFTKSKKELYKADISFEKNQKAINLGNKQLSMRLQYMGFNQKHLEILQEIKPIIMELTDEVLETVLDHLYTFDELDHIASTHTSRERLKQVFVYYFQSIFSGQIDDKYLEMRNRMGNTHNNVDLPIGWFLATYQSMQSLLIPKVVEYFQGEPDKLTDVLLAVTGIMNFDSQLVTENYLNSRIEQLRQVTEKNEELQRELMHLSQELAASVQQTDASMEETTEKAEHIKKETEKTEKSSQNILNLSGESENQVESLIQSFADLKKSIDESITVTGVVKEITNHISDMTKEIEGIAEQTNLLALNASIEAARAGDAGKGFAVVADEVRKLAENTKTMSNDIVSSIQKGNEHIGELTEKMNHMNSSSSASEQDIVQVKGGLLTVKMEIENYVSMFSRNKTDLDQIVYSIAEIKNTTTGVSKLATDLLEKAER</sequence>
<reference evidence="6" key="2">
    <citation type="submission" date="2020-09" db="EMBL/GenBank/DDBJ databases">
        <authorList>
            <person name="Sun Q."/>
            <person name="Zhou Y."/>
        </authorList>
    </citation>
    <scope>NUCLEOTIDE SEQUENCE</scope>
    <source>
        <strain evidence="6">CGMCC 1.6333</strain>
    </source>
</reference>
<comment type="similarity">
    <text evidence="2">Belongs to the methyl-accepting chemotaxis (MCP) protein family.</text>
</comment>
<evidence type="ECO:0000313" key="7">
    <source>
        <dbReference type="Proteomes" id="UP000618460"/>
    </source>
</evidence>
<dbReference type="InterPro" id="IPR009050">
    <property type="entry name" value="Globin-like_sf"/>
</dbReference>
<dbReference type="RefSeq" id="WP_229666757.1">
    <property type="nucleotide sequence ID" value="NZ_BMLG01000017.1"/>
</dbReference>
<dbReference type="Pfam" id="PF11563">
    <property type="entry name" value="Protoglobin"/>
    <property type="match status" value="1"/>
</dbReference>
<dbReference type="GO" id="GO:0004888">
    <property type="term" value="F:transmembrane signaling receptor activity"/>
    <property type="evidence" value="ECO:0007669"/>
    <property type="project" value="InterPro"/>
</dbReference>
<dbReference type="EMBL" id="BMLG01000017">
    <property type="protein sequence ID" value="GGM38249.1"/>
    <property type="molecule type" value="Genomic_DNA"/>
</dbReference>
<evidence type="ECO:0000256" key="4">
    <source>
        <dbReference type="SAM" id="Coils"/>
    </source>
</evidence>
<proteinExistence type="inferred from homology"/>
<reference evidence="6" key="1">
    <citation type="journal article" date="2014" name="Int. J. Syst. Evol. Microbiol.">
        <title>Complete genome sequence of Corynebacterium casei LMG S-19264T (=DSM 44701T), isolated from a smear-ripened cheese.</title>
        <authorList>
            <consortium name="US DOE Joint Genome Institute (JGI-PGF)"/>
            <person name="Walter F."/>
            <person name="Albersmeier A."/>
            <person name="Kalinowski J."/>
            <person name="Ruckert C."/>
        </authorList>
    </citation>
    <scope>NUCLEOTIDE SEQUENCE</scope>
    <source>
        <strain evidence="6">CGMCC 1.6333</strain>
    </source>
</reference>
<dbReference type="PANTHER" id="PTHR32089">
    <property type="entry name" value="METHYL-ACCEPTING CHEMOTAXIS PROTEIN MCPB"/>
    <property type="match status" value="1"/>
</dbReference>